<sequence>MSTTVSRCLVVGSGSIARRHIANLRQLLPRAEVACVSASGRSIPLGETAATICLTSFDEALAWQPELAVVASPAPLHLDHAVALLETGIAVLIEKPLSDSLSRYGALATRLEPWRDRIEVAYNLRFLSSCRRMRMLLHENVVGRLHSVHIDLGQYLPDWRPGSDYRRNVSANRSLGGGVLLELSHEFDYLTHLFGRFDRVFCVIGQSDLLEIDVEDRADILLTRADGLVAQLHMDFLQRKATRRCKVIGEHGNLLWDLVANSITLETSFREEVLFSEPDVDRNAMYLELLSGFIDLAQGRAAPRITYEDGLAVLAMVDAMRQSAKTGLPVQLSSVSQ</sequence>
<keyword evidence="4" id="KW-1185">Reference proteome</keyword>
<organism evidence="3 4">
    <name type="scientific">Rhodoferax potami</name>
    <dbReference type="NCBI Taxonomy" id="3068338"/>
    <lineage>
        <taxon>Bacteria</taxon>
        <taxon>Pseudomonadati</taxon>
        <taxon>Pseudomonadota</taxon>
        <taxon>Betaproteobacteria</taxon>
        <taxon>Burkholderiales</taxon>
        <taxon>Comamonadaceae</taxon>
        <taxon>Rhodoferax</taxon>
    </lineage>
</organism>
<dbReference type="Pfam" id="PF01408">
    <property type="entry name" value="GFO_IDH_MocA"/>
    <property type="match status" value="1"/>
</dbReference>
<proteinExistence type="predicted"/>
<dbReference type="SUPFAM" id="SSF55347">
    <property type="entry name" value="Glyceraldehyde-3-phosphate dehydrogenase-like, C-terminal domain"/>
    <property type="match status" value="1"/>
</dbReference>
<evidence type="ECO:0000259" key="1">
    <source>
        <dbReference type="Pfam" id="PF01408"/>
    </source>
</evidence>
<evidence type="ECO:0000313" key="3">
    <source>
        <dbReference type="EMBL" id="MDT7520068.1"/>
    </source>
</evidence>
<evidence type="ECO:0000313" key="4">
    <source>
        <dbReference type="Proteomes" id="UP001321700"/>
    </source>
</evidence>
<dbReference type="Pfam" id="PF22725">
    <property type="entry name" value="GFO_IDH_MocA_C3"/>
    <property type="match status" value="1"/>
</dbReference>
<dbReference type="InterPro" id="IPR055170">
    <property type="entry name" value="GFO_IDH_MocA-like_dom"/>
</dbReference>
<dbReference type="InterPro" id="IPR000683">
    <property type="entry name" value="Gfo/Idh/MocA-like_OxRdtase_N"/>
</dbReference>
<dbReference type="Gene3D" id="3.40.50.720">
    <property type="entry name" value="NAD(P)-binding Rossmann-like Domain"/>
    <property type="match status" value="1"/>
</dbReference>
<dbReference type="SUPFAM" id="SSF51735">
    <property type="entry name" value="NAD(P)-binding Rossmann-fold domains"/>
    <property type="match status" value="1"/>
</dbReference>
<name>A0ABU3KRF3_9BURK</name>
<dbReference type="RefSeq" id="WP_313875707.1">
    <property type="nucleotide sequence ID" value="NZ_JAVBIK010000001.1"/>
</dbReference>
<feature type="domain" description="Gfo/Idh/MocA-like oxidoreductase N-terminal" evidence="1">
    <location>
        <begin position="7"/>
        <end position="109"/>
    </location>
</feature>
<dbReference type="InterPro" id="IPR036291">
    <property type="entry name" value="NAD(P)-bd_dom_sf"/>
</dbReference>
<dbReference type="PANTHER" id="PTHR43377:SF1">
    <property type="entry name" value="BILIVERDIN REDUCTASE A"/>
    <property type="match status" value="1"/>
</dbReference>
<comment type="caution">
    <text evidence="3">The sequence shown here is derived from an EMBL/GenBank/DDBJ whole genome shotgun (WGS) entry which is preliminary data.</text>
</comment>
<gene>
    <name evidence="3" type="ORF">RAE19_15350</name>
</gene>
<evidence type="ECO:0000259" key="2">
    <source>
        <dbReference type="Pfam" id="PF22725"/>
    </source>
</evidence>
<dbReference type="InterPro" id="IPR051450">
    <property type="entry name" value="Gfo/Idh/MocA_Oxidoreductases"/>
</dbReference>
<dbReference type="EMBL" id="JAVBIK010000001">
    <property type="protein sequence ID" value="MDT7520068.1"/>
    <property type="molecule type" value="Genomic_DNA"/>
</dbReference>
<reference evidence="3 4" key="1">
    <citation type="submission" date="2023-08" db="EMBL/GenBank/DDBJ databases">
        <title>Rhodoferax potami sp. nov. and Rhodoferax mekongensis sp. nov., isolated from the Mekong River in Thailand.</title>
        <authorList>
            <person name="Kitikhun S."/>
            <person name="Charoenyingcharoen P."/>
            <person name="Siriarchawattana P."/>
            <person name="Likhitrattanapisal S."/>
            <person name="Nilsakha T."/>
            <person name="Chanpet A."/>
            <person name="Rattanawaree P."/>
            <person name="Ingsriswang S."/>
        </authorList>
    </citation>
    <scope>NUCLEOTIDE SEQUENCE [LARGE SCALE GENOMIC DNA]</scope>
    <source>
        <strain evidence="3 4">TBRC 17660</strain>
    </source>
</reference>
<protein>
    <submittedName>
        <fullName evidence="3">Gfo/Idh/MocA family oxidoreductase</fullName>
    </submittedName>
</protein>
<dbReference type="Proteomes" id="UP001321700">
    <property type="component" value="Unassembled WGS sequence"/>
</dbReference>
<feature type="domain" description="GFO/IDH/MocA-like oxidoreductase" evidence="2">
    <location>
        <begin position="131"/>
        <end position="254"/>
    </location>
</feature>
<accession>A0ABU3KRF3</accession>
<dbReference type="PANTHER" id="PTHR43377">
    <property type="entry name" value="BILIVERDIN REDUCTASE A"/>
    <property type="match status" value="1"/>
</dbReference>
<dbReference type="Gene3D" id="3.30.360.10">
    <property type="entry name" value="Dihydrodipicolinate Reductase, domain 2"/>
    <property type="match status" value="1"/>
</dbReference>